<feature type="domain" description="Non-haem dioxygenase N-terminal" evidence="7">
    <location>
        <begin position="26"/>
        <end position="122"/>
    </location>
</feature>
<evidence type="ECO:0000313" key="9">
    <source>
        <dbReference type="Proteomes" id="UP001642360"/>
    </source>
</evidence>
<dbReference type="InterPro" id="IPR027443">
    <property type="entry name" value="IPNS-like_sf"/>
</dbReference>
<evidence type="ECO:0000256" key="3">
    <source>
        <dbReference type="ARBA" id="ARBA00023002"/>
    </source>
</evidence>
<keyword evidence="2" id="KW-0479">Metal-binding</keyword>
<dbReference type="InterPro" id="IPR044861">
    <property type="entry name" value="IPNS-like_FE2OG_OXY"/>
</dbReference>
<dbReference type="GO" id="GO:0046872">
    <property type="term" value="F:metal ion binding"/>
    <property type="evidence" value="ECO:0007669"/>
    <property type="project" value="UniProtKB-KW"/>
</dbReference>
<dbReference type="Pfam" id="PF14226">
    <property type="entry name" value="DIOX_N"/>
    <property type="match status" value="1"/>
</dbReference>
<keyword evidence="5" id="KW-0812">Transmembrane</keyword>
<evidence type="ECO:0000259" key="7">
    <source>
        <dbReference type="Pfam" id="PF14226"/>
    </source>
</evidence>
<evidence type="ECO:0000256" key="4">
    <source>
        <dbReference type="ARBA" id="ARBA00023004"/>
    </source>
</evidence>
<comment type="caution">
    <text evidence="8">The sequence shown here is derived from an EMBL/GenBank/DDBJ whole genome shotgun (WGS) entry which is preliminary data.</text>
</comment>
<proteinExistence type="inferred from homology"/>
<keyword evidence="9" id="KW-1185">Reference proteome</keyword>
<dbReference type="Gene3D" id="2.60.120.330">
    <property type="entry name" value="B-lactam Antibiotic, Isopenicillin N Synthase, Chain"/>
    <property type="match status" value="2"/>
</dbReference>
<keyword evidence="5" id="KW-0472">Membrane</keyword>
<sequence>MGEVDAAFIQATEHRPKLAIVEADGIPLIDLSVLNSPDLPEPDAATIRPLIAEIGEACENWGFFQVINHGVPLERQKNLEVAARKFFALSKQEKKKVGRDEVNPLGYYDTEHTKNVRDWKEAPLLLGRLPPSLIFIFGKLLGLAATRIPGALVILAQDDVGGLEMKQKANGKWIRVKPIRGAYIINVGDIIQKEKKTRRKLEKKHHVMFVFVLIFFSLQMVNAERSEQPWLAGIWQALCANSWGMPW</sequence>
<dbReference type="Proteomes" id="UP001642360">
    <property type="component" value="Unassembled WGS sequence"/>
</dbReference>
<evidence type="ECO:0000256" key="1">
    <source>
        <dbReference type="ARBA" id="ARBA00008056"/>
    </source>
</evidence>
<gene>
    <name evidence="8" type="ORF">ILEXP_LOCUS24771</name>
</gene>
<keyword evidence="3" id="KW-0560">Oxidoreductase</keyword>
<evidence type="ECO:0000313" key="8">
    <source>
        <dbReference type="EMBL" id="CAK9156266.1"/>
    </source>
</evidence>
<evidence type="ECO:0008006" key="10">
    <source>
        <dbReference type="Google" id="ProtNLM"/>
    </source>
</evidence>
<feature type="domain" description="Isopenicillin N synthase-like Fe(2+) 2OG dioxygenase" evidence="6">
    <location>
        <begin position="141"/>
        <end position="192"/>
    </location>
</feature>
<evidence type="ECO:0000256" key="2">
    <source>
        <dbReference type="ARBA" id="ARBA00022723"/>
    </source>
</evidence>
<dbReference type="PANTHER" id="PTHR10209:SF885">
    <property type="entry name" value="2OG-FE(II) OXYGENASE FAMILY, PUTATIVE (AFU_ORTHOLOGUE AFUA_2G00750)-RELATED"/>
    <property type="match status" value="1"/>
</dbReference>
<name>A0ABC8SJR7_9AQUA</name>
<organism evidence="8 9">
    <name type="scientific">Ilex paraguariensis</name>
    <name type="common">yerba mate</name>
    <dbReference type="NCBI Taxonomy" id="185542"/>
    <lineage>
        <taxon>Eukaryota</taxon>
        <taxon>Viridiplantae</taxon>
        <taxon>Streptophyta</taxon>
        <taxon>Embryophyta</taxon>
        <taxon>Tracheophyta</taxon>
        <taxon>Spermatophyta</taxon>
        <taxon>Magnoliopsida</taxon>
        <taxon>eudicotyledons</taxon>
        <taxon>Gunneridae</taxon>
        <taxon>Pentapetalae</taxon>
        <taxon>asterids</taxon>
        <taxon>campanulids</taxon>
        <taxon>Aquifoliales</taxon>
        <taxon>Aquifoliaceae</taxon>
        <taxon>Ilex</taxon>
    </lineage>
</organism>
<feature type="transmembrane region" description="Helical" evidence="5">
    <location>
        <begin position="205"/>
        <end position="221"/>
    </location>
</feature>
<dbReference type="GO" id="GO:0016491">
    <property type="term" value="F:oxidoreductase activity"/>
    <property type="evidence" value="ECO:0007669"/>
    <property type="project" value="UniProtKB-KW"/>
</dbReference>
<comment type="similarity">
    <text evidence="1">Belongs to the iron/ascorbate-dependent oxidoreductase family.</text>
</comment>
<dbReference type="SUPFAM" id="SSF51197">
    <property type="entry name" value="Clavaminate synthase-like"/>
    <property type="match status" value="1"/>
</dbReference>
<protein>
    <recommendedName>
        <fullName evidence="10">Non-haem dioxygenase N-terminal domain-containing protein</fullName>
    </recommendedName>
</protein>
<dbReference type="InterPro" id="IPR026992">
    <property type="entry name" value="DIOX_N"/>
</dbReference>
<reference evidence="8 9" key="1">
    <citation type="submission" date="2024-02" db="EMBL/GenBank/DDBJ databases">
        <authorList>
            <person name="Vignale AGUSTIN F."/>
            <person name="Sosa J E."/>
            <person name="Modenutti C."/>
        </authorList>
    </citation>
    <scope>NUCLEOTIDE SEQUENCE [LARGE SCALE GENOMIC DNA]</scope>
</reference>
<evidence type="ECO:0000256" key="5">
    <source>
        <dbReference type="SAM" id="Phobius"/>
    </source>
</evidence>
<dbReference type="Pfam" id="PF03171">
    <property type="entry name" value="2OG-FeII_Oxy"/>
    <property type="match status" value="1"/>
</dbReference>
<evidence type="ECO:0000259" key="6">
    <source>
        <dbReference type="Pfam" id="PF03171"/>
    </source>
</evidence>
<keyword evidence="4" id="KW-0408">Iron</keyword>
<dbReference type="AlphaFoldDB" id="A0ABC8SJR7"/>
<dbReference type="PANTHER" id="PTHR10209">
    <property type="entry name" value="OXIDOREDUCTASE, 2OG-FE II OXYGENASE FAMILY PROTEIN"/>
    <property type="match status" value="1"/>
</dbReference>
<dbReference type="EMBL" id="CAUOFW020002835">
    <property type="protein sequence ID" value="CAK9156266.1"/>
    <property type="molecule type" value="Genomic_DNA"/>
</dbReference>
<keyword evidence="5" id="KW-1133">Transmembrane helix</keyword>
<accession>A0ABC8SJR7</accession>